<dbReference type="GO" id="GO:0016020">
    <property type="term" value="C:membrane"/>
    <property type="evidence" value="ECO:0007669"/>
    <property type="project" value="InterPro"/>
</dbReference>
<dbReference type="SUPFAM" id="SSF55874">
    <property type="entry name" value="ATPase domain of HSP90 chaperone/DNA topoisomerase II/histidine kinase"/>
    <property type="match status" value="1"/>
</dbReference>
<dbReference type="EC" id="2.7.13.3" evidence="2"/>
<feature type="transmembrane region" description="Helical" evidence="9">
    <location>
        <begin position="7"/>
        <end position="28"/>
    </location>
</feature>
<dbReference type="InterPro" id="IPR036890">
    <property type="entry name" value="HATPase_C_sf"/>
</dbReference>
<dbReference type="Gene3D" id="3.30.565.10">
    <property type="entry name" value="Histidine kinase-like ATPase, C-terminal domain"/>
    <property type="match status" value="1"/>
</dbReference>
<sequence>MKREWVWTDWFIFFLRLCWYITVLLNFIVENGTNMNSEDMRFIGILIVCYLVPHLFWRPGYLHTILYPLSEIILIGTALFYFNTIVEIELGSSLILMSLLMNGYLSTKQTAKWTYPIFIVLLPLPLLWSMDKVTYFMQYTEIFIFLGFGASFHYVVQSQQRTTRMLEENRTQYRLIVEQNRVLQQYAKQVENVTLLQERNRVAGELHDTIGHHFTSVTVGLDAVSYLIDSDIEKAKEKINRLADVSRKGLDEIRRNIHQIAPSENEELLSILLKQIASDFQVHTNTVVTFHVNGNETSVSKNSKLVLIRCLQEALTNAKRHGDATEISIEYIIRSHELSLLIKNNGHPLGSYEPGFGLKTMKERIEDLHGKIEITSGESQGVTLKIALPI</sequence>
<evidence type="ECO:0000259" key="10">
    <source>
        <dbReference type="Pfam" id="PF02518"/>
    </source>
</evidence>
<dbReference type="PANTHER" id="PTHR24421:SF10">
    <property type="entry name" value="NITRATE_NITRITE SENSOR PROTEIN NARQ"/>
    <property type="match status" value="1"/>
</dbReference>
<dbReference type="InterPro" id="IPR003594">
    <property type="entry name" value="HATPase_dom"/>
</dbReference>
<dbReference type="Gene3D" id="1.20.5.1930">
    <property type="match status" value="1"/>
</dbReference>
<dbReference type="GO" id="GO:0005524">
    <property type="term" value="F:ATP binding"/>
    <property type="evidence" value="ECO:0007669"/>
    <property type="project" value="UniProtKB-KW"/>
</dbReference>
<dbReference type="InterPro" id="IPR011712">
    <property type="entry name" value="Sig_transdc_His_kin_sub3_dim/P"/>
</dbReference>
<keyword evidence="3" id="KW-0597">Phosphoprotein</keyword>
<feature type="transmembrane region" description="Helical" evidence="9">
    <location>
        <begin position="88"/>
        <end position="106"/>
    </location>
</feature>
<dbReference type="Pfam" id="PF07730">
    <property type="entry name" value="HisKA_3"/>
    <property type="match status" value="1"/>
</dbReference>
<keyword evidence="9" id="KW-1133">Transmembrane helix</keyword>
<evidence type="ECO:0000313" key="13">
    <source>
        <dbReference type="Proteomes" id="UP001431131"/>
    </source>
</evidence>
<evidence type="ECO:0000256" key="5">
    <source>
        <dbReference type="ARBA" id="ARBA00022741"/>
    </source>
</evidence>
<keyword evidence="4" id="KW-0808">Transferase</keyword>
<evidence type="ECO:0000256" key="1">
    <source>
        <dbReference type="ARBA" id="ARBA00000085"/>
    </source>
</evidence>
<keyword evidence="7" id="KW-0067">ATP-binding</keyword>
<evidence type="ECO:0000256" key="8">
    <source>
        <dbReference type="ARBA" id="ARBA00023012"/>
    </source>
</evidence>
<evidence type="ECO:0000256" key="6">
    <source>
        <dbReference type="ARBA" id="ARBA00022777"/>
    </source>
</evidence>
<dbReference type="EMBL" id="JAKTTI010000044">
    <property type="protein sequence ID" value="MCH1627538.1"/>
    <property type="molecule type" value="Genomic_DNA"/>
</dbReference>
<accession>A0AAW5E5B7</accession>
<feature type="domain" description="Histidine kinase/HSP90-like ATPase" evidence="10">
    <location>
        <begin position="307"/>
        <end position="389"/>
    </location>
</feature>
<evidence type="ECO:0000256" key="7">
    <source>
        <dbReference type="ARBA" id="ARBA00022840"/>
    </source>
</evidence>
<keyword evidence="13" id="KW-1185">Reference proteome</keyword>
<dbReference type="Proteomes" id="UP001431131">
    <property type="component" value="Unassembled WGS sequence"/>
</dbReference>
<gene>
    <name evidence="12" type="ORF">MJG50_19565</name>
</gene>
<keyword evidence="5" id="KW-0547">Nucleotide-binding</keyword>
<evidence type="ECO:0000259" key="11">
    <source>
        <dbReference type="Pfam" id="PF07730"/>
    </source>
</evidence>
<feature type="transmembrane region" description="Helical" evidence="9">
    <location>
        <begin position="113"/>
        <end position="130"/>
    </location>
</feature>
<feature type="domain" description="Signal transduction histidine kinase subgroup 3 dimerisation and phosphoacceptor" evidence="11">
    <location>
        <begin position="198"/>
        <end position="264"/>
    </location>
</feature>
<organism evidence="12 13">
    <name type="scientific">Fredinandcohnia quinoae</name>
    <dbReference type="NCBI Taxonomy" id="2918902"/>
    <lineage>
        <taxon>Bacteria</taxon>
        <taxon>Bacillati</taxon>
        <taxon>Bacillota</taxon>
        <taxon>Bacilli</taxon>
        <taxon>Bacillales</taxon>
        <taxon>Bacillaceae</taxon>
        <taxon>Fredinandcohnia</taxon>
    </lineage>
</organism>
<keyword evidence="6 12" id="KW-0418">Kinase</keyword>
<dbReference type="GO" id="GO:0000155">
    <property type="term" value="F:phosphorelay sensor kinase activity"/>
    <property type="evidence" value="ECO:0007669"/>
    <property type="project" value="InterPro"/>
</dbReference>
<keyword evidence="9" id="KW-0472">Membrane</keyword>
<evidence type="ECO:0000256" key="4">
    <source>
        <dbReference type="ARBA" id="ARBA00022679"/>
    </source>
</evidence>
<dbReference type="PANTHER" id="PTHR24421">
    <property type="entry name" value="NITRATE/NITRITE SENSOR PROTEIN NARX-RELATED"/>
    <property type="match status" value="1"/>
</dbReference>
<comment type="catalytic activity">
    <reaction evidence="1">
        <text>ATP + protein L-histidine = ADP + protein N-phospho-L-histidine.</text>
        <dbReference type="EC" id="2.7.13.3"/>
    </reaction>
</comment>
<protein>
    <recommendedName>
        <fullName evidence="2">histidine kinase</fullName>
        <ecNumber evidence="2">2.7.13.3</ecNumber>
    </recommendedName>
</protein>
<reference evidence="12" key="1">
    <citation type="submission" date="2022-02" db="EMBL/GenBank/DDBJ databases">
        <title>Fredinandcohnia quinoae sp. nov. isolated from Chenopodium quinoa seeds.</title>
        <authorList>
            <person name="Saati-Santamaria Z."/>
            <person name="Flores-Felix J.D."/>
            <person name="Igual J.M."/>
            <person name="Velazquez E."/>
            <person name="Garcia-Fraile P."/>
            <person name="Martinez-Molina E."/>
        </authorList>
    </citation>
    <scope>NUCLEOTIDE SEQUENCE</scope>
    <source>
        <strain evidence="12">SECRCQ15</strain>
    </source>
</reference>
<feature type="transmembrane region" description="Helical" evidence="9">
    <location>
        <begin position="40"/>
        <end position="57"/>
    </location>
</feature>
<evidence type="ECO:0000256" key="9">
    <source>
        <dbReference type="SAM" id="Phobius"/>
    </source>
</evidence>
<evidence type="ECO:0000313" key="12">
    <source>
        <dbReference type="EMBL" id="MCH1627538.1"/>
    </source>
</evidence>
<dbReference type="AlphaFoldDB" id="A0AAW5E5B7"/>
<evidence type="ECO:0000256" key="3">
    <source>
        <dbReference type="ARBA" id="ARBA00022553"/>
    </source>
</evidence>
<feature type="transmembrane region" description="Helical" evidence="9">
    <location>
        <begin position="136"/>
        <end position="156"/>
    </location>
</feature>
<keyword evidence="9" id="KW-0812">Transmembrane</keyword>
<dbReference type="CDD" id="cd16917">
    <property type="entry name" value="HATPase_UhpB-NarQ-NarX-like"/>
    <property type="match status" value="1"/>
</dbReference>
<evidence type="ECO:0000256" key="2">
    <source>
        <dbReference type="ARBA" id="ARBA00012438"/>
    </source>
</evidence>
<keyword evidence="8" id="KW-0902">Two-component regulatory system</keyword>
<name>A0AAW5E5B7_9BACI</name>
<dbReference type="InterPro" id="IPR050482">
    <property type="entry name" value="Sensor_HK_TwoCompSys"/>
</dbReference>
<dbReference type="Pfam" id="PF02518">
    <property type="entry name" value="HATPase_c"/>
    <property type="match status" value="1"/>
</dbReference>
<dbReference type="GO" id="GO:0046983">
    <property type="term" value="F:protein dimerization activity"/>
    <property type="evidence" value="ECO:0007669"/>
    <property type="project" value="InterPro"/>
</dbReference>
<comment type="caution">
    <text evidence="12">The sequence shown here is derived from an EMBL/GenBank/DDBJ whole genome shotgun (WGS) entry which is preliminary data.</text>
</comment>
<dbReference type="RefSeq" id="WP_240257456.1">
    <property type="nucleotide sequence ID" value="NZ_JAKTTI010000044.1"/>
</dbReference>
<proteinExistence type="predicted"/>